<name>A0A382PJT8_9ZZZZ</name>
<accession>A0A382PJT8</accession>
<reference evidence="1" key="1">
    <citation type="submission" date="2018-05" db="EMBL/GenBank/DDBJ databases">
        <authorList>
            <person name="Lanie J.A."/>
            <person name="Ng W.-L."/>
            <person name="Kazmierczak K.M."/>
            <person name="Andrzejewski T.M."/>
            <person name="Davidsen T.M."/>
            <person name="Wayne K.J."/>
            <person name="Tettelin H."/>
            <person name="Glass J.I."/>
            <person name="Rusch D."/>
            <person name="Podicherti R."/>
            <person name="Tsui H.-C.T."/>
            <person name="Winkler M.E."/>
        </authorList>
    </citation>
    <scope>NUCLEOTIDE SEQUENCE</scope>
</reference>
<feature type="non-terminal residue" evidence="1">
    <location>
        <position position="1"/>
    </location>
</feature>
<sequence>GIQQEIIFPLEDEGLAAWNVRIGPSTDFKGPKPATGGGQYYVVMNGSLVHNGINYDKWSCVFIEPPEDNLEFSSGKRGLETLILQYPFWEKGTVLVGDAPLYAEDRVD</sequence>
<dbReference type="AlphaFoldDB" id="A0A382PJT8"/>
<evidence type="ECO:0000313" key="1">
    <source>
        <dbReference type="EMBL" id="SVC73643.1"/>
    </source>
</evidence>
<dbReference type="EMBL" id="UINC01107914">
    <property type="protein sequence ID" value="SVC73643.1"/>
    <property type="molecule type" value="Genomic_DNA"/>
</dbReference>
<gene>
    <name evidence="1" type="ORF">METZ01_LOCUS326497</name>
</gene>
<proteinExistence type="predicted"/>
<organism evidence="1">
    <name type="scientific">marine metagenome</name>
    <dbReference type="NCBI Taxonomy" id="408172"/>
    <lineage>
        <taxon>unclassified sequences</taxon>
        <taxon>metagenomes</taxon>
        <taxon>ecological metagenomes</taxon>
    </lineage>
</organism>
<protein>
    <submittedName>
        <fullName evidence="1">Uncharacterized protein</fullName>
    </submittedName>
</protein>